<keyword evidence="3" id="KW-1185">Reference proteome</keyword>
<dbReference type="Proteomes" id="UP000692954">
    <property type="component" value="Unassembled WGS sequence"/>
</dbReference>
<evidence type="ECO:0000313" key="3">
    <source>
        <dbReference type="Proteomes" id="UP000692954"/>
    </source>
</evidence>
<feature type="transmembrane region" description="Helical" evidence="1">
    <location>
        <begin position="46"/>
        <end position="65"/>
    </location>
</feature>
<dbReference type="AlphaFoldDB" id="A0A8S1RTM8"/>
<organism evidence="2 3">
    <name type="scientific">Paramecium sonneborni</name>
    <dbReference type="NCBI Taxonomy" id="65129"/>
    <lineage>
        <taxon>Eukaryota</taxon>
        <taxon>Sar</taxon>
        <taxon>Alveolata</taxon>
        <taxon>Ciliophora</taxon>
        <taxon>Intramacronucleata</taxon>
        <taxon>Oligohymenophorea</taxon>
        <taxon>Peniculida</taxon>
        <taxon>Parameciidae</taxon>
        <taxon>Paramecium</taxon>
    </lineage>
</organism>
<gene>
    <name evidence="2" type="ORF">PSON_ATCC_30995.1.T3170011</name>
</gene>
<keyword evidence="1" id="KW-0472">Membrane</keyword>
<keyword evidence="1" id="KW-0812">Transmembrane</keyword>
<proteinExistence type="predicted"/>
<accession>A0A8S1RTM8</accession>
<protein>
    <recommendedName>
        <fullName evidence="4">Transmembrane protein</fullName>
    </recommendedName>
</protein>
<evidence type="ECO:0008006" key="4">
    <source>
        <dbReference type="Google" id="ProtNLM"/>
    </source>
</evidence>
<name>A0A8S1RTM8_9CILI</name>
<feature type="transmembrane region" description="Helical" evidence="1">
    <location>
        <begin position="101"/>
        <end position="122"/>
    </location>
</feature>
<keyword evidence="1" id="KW-1133">Transmembrane helix</keyword>
<evidence type="ECO:0000313" key="2">
    <source>
        <dbReference type="EMBL" id="CAD8130697.1"/>
    </source>
</evidence>
<evidence type="ECO:0000256" key="1">
    <source>
        <dbReference type="SAM" id="Phobius"/>
    </source>
</evidence>
<comment type="caution">
    <text evidence="2">The sequence shown here is derived from an EMBL/GenBank/DDBJ whole genome shotgun (WGS) entry which is preliminary data.</text>
</comment>
<dbReference type="EMBL" id="CAJJDN010000317">
    <property type="protein sequence ID" value="CAD8130697.1"/>
    <property type="molecule type" value="Genomic_DNA"/>
</dbReference>
<sequence length="180" mass="21771">MKYDYDNSWRTHLLNWCLLENFILSSIRHGFISTPRTYWKKILQKFFQRSILFQTVVLIQIFNFITCKQQNYLQQSLIQILLWLFNVSNLQRFLIQLYINIYYVLSIGVGSILISVLVKIIIPQCWFQSVEFFRDKLVQSSDMDTSLTSILRRKATARNRRFNYEDHLRIQEIRSAQRML</sequence>
<reference evidence="2" key="1">
    <citation type="submission" date="2021-01" db="EMBL/GenBank/DDBJ databases">
        <authorList>
            <consortium name="Genoscope - CEA"/>
            <person name="William W."/>
        </authorList>
    </citation>
    <scope>NUCLEOTIDE SEQUENCE</scope>
</reference>